<dbReference type="KEGG" id="cbac:JI75_01875"/>
<dbReference type="OrthoDB" id="9806718at2"/>
<dbReference type="STRING" id="1531429.JI75_01875"/>
<accession>A0A0A8B2K2</accession>
<proteinExistence type="inferred from homology"/>
<keyword evidence="5" id="KW-1185">Reference proteome</keyword>
<dbReference type="SUPFAM" id="SSF103481">
    <property type="entry name" value="Multidrug resistance efflux transporter EmrE"/>
    <property type="match status" value="2"/>
</dbReference>
<reference evidence="4 5" key="2">
    <citation type="journal article" date="2015" name="Genome Announc.">
        <title>Complete Genome Sequence of Coriobacteriaceae Strain 68-1-3, a Novel Mucus-Degrading Isolate from the Swine Intestinal Tract.</title>
        <authorList>
            <person name="Looft T."/>
            <person name="Bayles D.O."/>
            <person name="Alt D.P."/>
            <person name="Stanton T.B."/>
        </authorList>
    </citation>
    <scope>NUCLEOTIDE SEQUENCE [LARGE SCALE GENOMIC DNA]</scope>
    <source>
        <strain evidence="4 5">68-1-3</strain>
    </source>
</reference>
<feature type="transmembrane region" description="Helical" evidence="2">
    <location>
        <begin position="65"/>
        <end position="83"/>
    </location>
</feature>
<evidence type="ECO:0000313" key="5">
    <source>
        <dbReference type="Proteomes" id="UP000031121"/>
    </source>
</evidence>
<feature type="transmembrane region" description="Helical" evidence="2">
    <location>
        <begin position="32"/>
        <end position="53"/>
    </location>
</feature>
<name>A0A0A8B2K2_9ACTN</name>
<feature type="transmembrane region" description="Helical" evidence="2">
    <location>
        <begin position="181"/>
        <end position="200"/>
    </location>
</feature>
<keyword evidence="2" id="KW-1133">Transmembrane helix</keyword>
<evidence type="ECO:0000259" key="3">
    <source>
        <dbReference type="Pfam" id="PF00892"/>
    </source>
</evidence>
<dbReference type="AlphaFoldDB" id="A0A0A8B2K2"/>
<evidence type="ECO:0000256" key="2">
    <source>
        <dbReference type="SAM" id="Phobius"/>
    </source>
</evidence>
<protein>
    <submittedName>
        <fullName evidence="4">Multidrug DMT transporter permease</fullName>
    </submittedName>
</protein>
<organism evidence="4 5">
    <name type="scientific">Berryella intestinalis</name>
    <dbReference type="NCBI Taxonomy" id="1531429"/>
    <lineage>
        <taxon>Bacteria</taxon>
        <taxon>Bacillati</taxon>
        <taxon>Actinomycetota</taxon>
        <taxon>Coriobacteriia</taxon>
        <taxon>Eggerthellales</taxon>
        <taxon>Eggerthellaceae</taxon>
        <taxon>Berryella</taxon>
    </lineage>
</organism>
<dbReference type="HOGENOM" id="CLU_084472_0_0_11"/>
<dbReference type="PANTHER" id="PTHR22911">
    <property type="entry name" value="ACYL-MALONYL CONDENSING ENZYME-RELATED"/>
    <property type="match status" value="1"/>
</dbReference>
<feature type="transmembrane region" description="Helical" evidence="2">
    <location>
        <begin position="215"/>
        <end position="235"/>
    </location>
</feature>
<dbReference type="GO" id="GO:0016020">
    <property type="term" value="C:membrane"/>
    <property type="evidence" value="ECO:0007669"/>
    <property type="project" value="InterPro"/>
</dbReference>
<keyword evidence="2" id="KW-0472">Membrane</keyword>
<dbReference type="InterPro" id="IPR037185">
    <property type="entry name" value="EmrE-like"/>
</dbReference>
<evidence type="ECO:0000313" key="4">
    <source>
        <dbReference type="EMBL" id="AJC11620.1"/>
    </source>
</evidence>
<keyword evidence="2" id="KW-0812">Transmembrane</keyword>
<reference evidence="5" key="1">
    <citation type="submission" date="2014-08" db="EMBL/GenBank/DDBJ databases">
        <title>Coriobacteriaceae sp. complete genome.</title>
        <authorList>
            <person name="Looft T."/>
            <person name="Bayles D.O."/>
            <person name="Stanton T.B."/>
        </authorList>
    </citation>
    <scope>NUCLEOTIDE SEQUENCE [LARGE SCALE GENOMIC DNA]</scope>
    <source>
        <strain evidence="5">68-1-3</strain>
    </source>
</reference>
<dbReference type="InterPro" id="IPR000620">
    <property type="entry name" value="EamA_dom"/>
</dbReference>
<dbReference type="Pfam" id="PF00892">
    <property type="entry name" value="EamA"/>
    <property type="match status" value="2"/>
</dbReference>
<gene>
    <name evidence="4" type="ORF">JI75_01875</name>
</gene>
<feature type="transmembrane region" description="Helical" evidence="2">
    <location>
        <begin position="6"/>
        <end position="25"/>
    </location>
</feature>
<feature type="transmembrane region" description="Helical" evidence="2">
    <location>
        <begin position="120"/>
        <end position="138"/>
    </location>
</feature>
<dbReference type="EMBL" id="CP009302">
    <property type="protein sequence ID" value="AJC11620.1"/>
    <property type="molecule type" value="Genomic_DNA"/>
</dbReference>
<feature type="transmembrane region" description="Helical" evidence="2">
    <location>
        <begin position="270"/>
        <end position="288"/>
    </location>
</feature>
<dbReference type="RefSeq" id="WP_039688299.1">
    <property type="nucleotide sequence ID" value="NZ_CP009302.1"/>
</dbReference>
<evidence type="ECO:0000256" key="1">
    <source>
        <dbReference type="ARBA" id="ARBA00007362"/>
    </source>
</evidence>
<sequence length="289" mass="29888">MGWIAASCGAALFAGLVSILSKLGVRTTDPDVATAVRTVVVAIAAWCVAALGGSLSSIPDISPTTWLFLALSGLATGGSWICYFKALSCGDVNKVVPIDKSSAALAALLAIALFGESNHLAVKLVCIATILIGTWLMIERKSGEAHGEGASWLAYAVMAAVFAALTSILGKVGIDGVDSNLGTAIRTCVVLAMSWLIVAWKGKTSQLALIDKGELGFLALSGLATGASWMCYHYAIQTGVVSTVVQIDKLSVLVSVLFAFFVLKERLAKRAAFGLVLMVIGTAVMAAFS</sequence>
<feature type="domain" description="EamA" evidence="3">
    <location>
        <begin position="151"/>
        <end position="285"/>
    </location>
</feature>
<feature type="transmembrane region" description="Helical" evidence="2">
    <location>
        <begin position="241"/>
        <end position="263"/>
    </location>
</feature>
<feature type="domain" description="EamA" evidence="3">
    <location>
        <begin position="3"/>
        <end position="137"/>
    </location>
</feature>
<dbReference type="PANTHER" id="PTHR22911:SF137">
    <property type="entry name" value="SOLUTE CARRIER FAMILY 35 MEMBER G2-RELATED"/>
    <property type="match status" value="1"/>
</dbReference>
<comment type="similarity">
    <text evidence="1">Belongs to the EamA transporter family.</text>
</comment>
<dbReference type="Proteomes" id="UP000031121">
    <property type="component" value="Chromosome"/>
</dbReference>
<feature type="transmembrane region" description="Helical" evidence="2">
    <location>
        <begin position="150"/>
        <end position="169"/>
    </location>
</feature>